<proteinExistence type="predicted"/>
<gene>
    <name evidence="2" type="ORF">PV08_09673</name>
</gene>
<dbReference type="GeneID" id="27336756"/>
<keyword evidence="3" id="KW-1185">Reference proteome</keyword>
<dbReference type="Proteomes" id="UP000053328">
    <property type="component" value="Unassembled WGS sequence"/>
</dbReference>
<evidence type="ECO:0000313" key="2">
    <source>
        <dbReference type="EMBL" id="KIW12396.1"/>
    </source>
</evidence>
<dbReference type="VEuPathDB" id="FungiDB:PV08_09673"/>
<reference evidence="2 3" key="1">
    <citation type="submission" date="2015-01" db="EMBL/GenBank/DDBJ databases">
        <title>The Genome Sequence of Exophiala spinifera CBS89968.</title>
        <authorList>
            <consortium name="The Broad Institute Genomics Platform"/>
            <person name="Cuomo C."/>
            <person name="de Hoog S."/>
            <person name="Gorbushina A."/>
            <person name="Stielow B."/>
            <person name="Teixiera M."/>
            <person name="Abouelleil A."/>
            <person name="Chapman S.B."/>
            <person name="Priest M."/>
            <person name="Young S.K."/>
            <person name="Wortman J."/>
            <person name="Nusbaum C."/>
            <person name="Birren B."/>
        </authorList>
    </citation>
    <scope>NUCLEOTIDE SEQUENCE [LARGE SCALE GENOMIC DNA]</scope>
    <source>
        <strain evidence="2 3">CBS 89968</strain>
    </source>
</reference>
<sequence>MRSPTSTDENEDEKNDRNKSENNESSTVFENHNRHAIVVHGNRPRYFRDRGTANLAAAWDEFLYLRLIVRNLESIYSRVGHLHKVLEKLIHGDDYDNSNNCELRSDSTRERSGTQFNDIHVECSEWLVDFIAWNPIPLLQGMVQSAKTIVEAHVAMSDGLIERHEVIRVVANTPGRQWCRGSSKRGFGRCCGEPLTSARTS</sequence>
<accession>A0A0D1YBU0</accession>
<dbReference type="OrthoDB" id="10493274at2759"/>
<name>A0A0D1YBU0_9EURO</name>
<dbReference type="EMBL" id="KN847498">
    <property type="protein sequence ID" value="KIW12396.1"/>
    <property type="molecule type" value="Genomic_DNA"/>
</dbReference>
<dbReference type="RefSeq" id="XP_016232612.1">
    <property type="nucleotide sequence ID" value="XM_016383989.1"/>
</dbReference>
<organism evidence="2 3">
    <name type="scientific">Exophiala spinifera</name>
    <dbReference type="NCBI Taxonomy" id="91928"/>
    <lineage>
        <taxon>Eukaryota</taxon>
        <taxon>Fungi</taxon>
        <taxon>Dikarya</taxon>
        <taxon>Ascomycota</taxon>
        <taxon>Pezizomycotina</taxon>
        <taxon>Eurotiomycetes</taxon>
        <taxon>Chaetothyriomycetidae</taxon>
        <taxon>Chaetothyriales</taxon>
        <taxon>Herpotrichiellaceae</taxon>
        <taxon>Exophiala</taxon>
    </lineage>
</organism>
<feature type="region of interest" description="Disordered" evidence="1">
    <location>
        <begin position="1"/>
        <end position="34"/>
    </location>
</feature>
<dbReference type="AlphaFoldDB" id="A0A0D1YBU0"/>
<evidence type="ECO:0000313" key="3">
    <source>
        <dbReference type="Proteomes" id="UP000053328"/>
    </source>
</evidence>
<protein>
    <submittedName>
        <fullName evidence="2">Uncharacterized protein</fullName>
    </submittedName>
</protein>
<dbReference type="HOGENOM" id="CLU_1360418_0_0_1"/>
<evidence type="ECO:0000256" key="1">
    <source>
        <dbReference type="SAM" id="MobiDB-lite"/>
    </source>
</evidence>